<dbReference type="Pfam" id="PF00512">
    <property type="entry name" value="HisKA"/>
    <property type="match status" value="1"/>
</dbReference>
<dbReference type="CDD" id="cd00075">
    <property type="entry name" value="HATPase"/>
    <property type="match status" value="1"/>
</dbReference>
<dbReference type="PROSITE" id="PS50110">
    <property type="entry name" value="RESPONSE_REGULATORY"/>
    <property type="match status" value="1"/>
</dbReference>
<dbReference type="Pfam" id="PF00072">
    <property type="entry name" value="Response_reg"/>
    <property type="match status" value="1"/>
</dbReference>
<evidence type="ECO:0000313" key="8">
    <source>
        <dbReference type="Proteomes" id="UP001317705"/>
    </source>
</evidence>
<feature type="domain" description="Histidine kinase" evidence="5">
    <location>
        <begin position="152"/>
        <end position="370"/>
    </location>
</feature>
<dbReference type="InterPro" id="IPR003661">
    <property type="entry name" value="HisK_dim/P_dom"/>
</dbReference>
<evidence type="ECO:0000256" key="2">
    <source>
        <dbReference type="ARBA" id="ARBA00012438"/>
    </source>
</evidence>
<dbReference type="InterPro" id="IPR011006">
    <property type="entry name" value="CheY-like_superfamily"/>
</dbReference>
<gene>
    <name evidence="7" type="ORF">GURASL_36160</name>
</gene>
<feature type="modified residue" description="4-aspartylphosphate" evidence="4">
    <location>
        <position position="62"/>
    </location>
</feature>
<dbReference type="PANTHER" id="PTHR43547">
    <property type="entry name" value="TWO-COMPONENT HISTIDINE KINASE"/>
    <property type="match status" value="1"/>
</dbReference>
<sequence length="385" mass="42893">MDVVDKFEVERTPKSILVVDDEAVIRDLCARALRGYRVLQATDGEEALRLFGKGGIDVILTDVMMPKLNGIDLLRRLKEIEPTLVVIVMTGYAEKEIILNALKADADDFITKPLNLLQLKTAVDKALDKKALKEEIANLKSMDRLKSNFLSLISHKFRTPLTTISLFLQNLASGVYDPQDPESRKNLELIYGQSCYLESLVTELLAFSRFMDAGERTHLEPCRLDEILRHLARTSKEAASKPDVETVFDLDPLPLLPLDREKITFALSQVINNAFKFCYDAGTVMISLKAEGEGCRIVVQDSGVGIPREELPKIFEKFYQVDPDGAGQIRGFGLGLFYAREFVKLHGGQITVDSEPGQWTRVVITLPRLGLAGEQPVYPAAASPL</sequence>
<dbReference type="PRINTS" id="PR00344">
    <property type="entry name" value="BCTRLSENSOR"/>
</dbReference>
<dbReference type="InterPro" id="IPR003594">
    <property type="entry name" value="HATPase_dom"/>
</dbReference>
<dbReference type="InterPro" id="IPR036890">
    <property type="entry name" value="HATPase_C_sf"/>
</dbReference>
<accession>A0ABM8EQF0</accession>
<protein>
    <recommendedName>
        <fullName evidence="2">histidine kinase</fullName>
        <ecNumber evidence="2">2.7.13.3</ecNumber>
    </recommendedName>
</protein>
<dbReference type="CDD" id="cd00156">
    <property type="entry name" value="REC"/>
    <property type="match status" value="1"/>
</dbReference>
<evidence type="ECO:0000256" key="4">
    <source>
        <dbReference type="PROSITE-ProRule" id="PRU00169"/>
    </source>
</evidence>
<dbReference type="EMBL" id="AP027151">
    <property type="protein sequence ID" value="BDV44693.1"/>
    <property type="molecule type" value="Genomic_DNA"/>
</dbReference>
<dbReference type="Proteomes" id="UP001317705">
    <property type="component" value="Chromosome"/>
</dbReference>
<keyword evidence="7" id="KW-0418">Kinase</keyword>
<evidence type="ECO:0000259" key="6">
    <source>
        <dbReference type="PROSITE" id="PS50110"/>
    </source>
</evidence>
<dbReference type="Gene3D" id="3.40.50.2300">
    <property type="match status" value="1"/>
</dbReference>
<dbReference type="RefSeq" id="WP_282000787.1">
    <property type="nucleotide sequence ID" value="NZ_AP027151.1"/>
</dbReference>
<evidence type="ECO:0000313" key="7">
    <source>
        <dbReference type="EMBL" id="BDV44693.1"/>
    </source>
</evidence>
<reference evidence="7 8" key="1">
    <citation type="submission" date="2022-12" db="EMBL/GenBank/DDBJ databases">
        <title>Polyphasic characterization of Geotalea uranireducens NIT-SL11 newly isolated from a complex of sewage sludge and microbially reduced graphene oxide.</title>
        <authorList>
            <person name="Xie L."/>
            <person name="Yoshida N."/>
            <person name="Meng L."/>
        </authorList>
    </citation>
    <scope>NUCLEOTIDE SEQUENCE [LARGE SCALE GENOMIC DNA]</scope>
    <source>
        <strain evidence="7 8">NIT-SL11</strain>
    </source>
</reference>
<keyword evidence="8" id="KW-1185">Reference proteome</keyword>
<dbReference type="SMART" id="SM00448">
    <property type="entry name" value="REC"/>
    <property type="match status" value="1"/>
</dbReference>
<dbReference type="SMART" id="SM00387">
    <property type="entry name" value="HATPase_c"/>
    <property type="match status" value="1"/>
</dbReference>
<dbReference type="Gene3D" id="1.10.287.130">
    <property type="match status" value="1"/>
</dbReference>
<dbReference type="PROSITE" id="PS50109">
    <property type="entry name" value="HIS_KIN"/>
    <property type="match status" value="1"/>
</dbReference>
<dbReference type="InterPro" id="IPR005467">
    <property type="entry name" value="His_kinase_dom"/>
</dbReference>
<dbReference type="Gene3D" id="3.30.565.10">
    <property type="entry name" value="Histidine kinase-like ATPase, C-terminal domain"/>
    <property type="match status" value="1"/>
</dbReference>
<proteinExistence type="predicted"/>
<organism evidence="7 8">
    <name type="scientific">Geotalea uraniireducens</name>
    <dbReference type="NCBI Taxonomy" id="351604"/>
    <lineage>
        <taxon>Bacteria</taxon>
        <taxon>Pseudomonadati</taxon>
        <taxon>Thermodesulfobacteriota</taxon>
        <taxon>Desulfuromonadia</taxon>
        <taxon>Geobacterales</taxon>
        <taxon>Geobacteraceae</taxon>
        <taxon>Geotalea</taxon>
    </lineage>
</organism>
<dbReference type="GO" id="GO:0016301">
    <property type="term" value="F:kinase activity"/>
    <property type="evidence" value="ECO:0007669"/>
    <property type="project" value="UniProtKB-KW"/>
</dbReference>
<keyword evidence="3 4" id="KW-0597">Phosphoprotein</keyword>
<dbReference type="Pfam" id="PF02518">
    <property type="entry name" value="HATPase_c"/>
    <property type="match status" value="1"/>
</dbReference>
<evidence type="ECO:0000256" key="3">
    <source>
        <dbReference type="ARBA" id="ARBA00022553"/>
    </source>
</evidence>
<dbReference type="EC" id="2.7.13.3" evidence="2"/>
<dbReference type="SUPFAM" id="SSF52172">
    <property type="entry name" value="CheY-like"/>
    <property type="match status" value="1"/>
</dbReference>
<dbReference type="CDD" id="cd00082">
    <property type="entry name" value="HisKA"/>
    <property type="match status" value="1"/>
</dbReference>
<dbReference type="SUPFAM" id="SSF55874">
    <property type="entry name" value="ATPase domain of HSP90 chaperone/DNA topoisomerase II/histidine kinase"/>
    <property type="match status" value="1"/>
</dbReference>
<dbReference type="InterPro" id="IPR004358">
    <property type="entry name" value="Sig_transdc_His_kin-like_C"/>
</dbReference>
<evidence type="ECO:0000259" key="5">
    <source>
        <dbReference type="PROSITE" id="PS50109"/>
    </source>
</evidence>
<evidence type="ECO:0000256" key="1">
    <source>
        <dbReference type="ARBA" id="ARBA00000085"/>
    </source>
</evidence>
<dbReference type="SMART" id="SM00388">
    <property type="entry name" value="HisKA"/>
    <property type="match status" value="1"/>
</dbReference>
<feature type="domain" description="Response regulatory" evidence="6">
    <location>
        <begin position="15"/>
        <end position="127"/>
    </location>
</feature>
<name>A0ABM8EQF0_9BACT</name>
<dbReference type="PANTHER" id="PTHR43547:SF2">
    <property type="entry name" value="HYBRID SIGNAL TRANSDUCTION HISTIDINE KINASE C"/>
    <property type="match status" value="1"/>
</dbReference>
<comment type="catalytic activity">
    <reaction evidence="1">
        <text>ATP + protein L-histidine = ADP + protein N-phospho-L-histidine.</text>
        <dbReference type="EC" id="2.7.13.3"/>
    </reaction>
</comment>
<dbReference type="InterPro" id="IPR001789">
    <property type="entry name" value="Sig_transdc_resp-reg_receiver"/>
</dbReference>
<keyword evidence="7" id="KW-0808">Transferase</keyword>